<dbReference type="AlphaFoldDB" id="A0A8J9X879"/>
<dbReference type="Pfam" id="PF04641">
    <property type="entry name" value="Rtf2"/>
    <property type="match status" value="1"/>
</dbReference>
<organism evidence="1">
    <name type="scientific">Phaeodactylum tricornutum</name>
    <name type="common">Diatom</name>
    <dbReference type="NCBI Taxonomy" id="2850"/>
    <lineage>
        <taxon>Eukaryota</taxon>
        <taxon>Sar</taxon>
        <taxon>Stramenopiles</taxon>
        <taxon>Ochrophyta</taxon>
        <taxon>Bacillariophyta</taxon>
        <taxon>Bacillariophyceae</taxon>
        <taxon>Bacillariophycidae</taxon>
        <taxon>Naviculales</taxon>
        <taxon>Phaeodactylaceae</taxon>
        <taxon>Phaeodactylum</taxon>
    </lineage>
</organism>
<dbReference type="EMBL" id="OU594948">
    <property type="protein sequence ID" value="CAG9293049.1"/>
    <property type="molecule type" value="Genomic_DNA"/>
</dbReference>
<dbReference type="GO" id="GO:0005634">
    <property type="term" value="C:nucleus"/>
    <property type="evidence" value="ECO:0007669"/>
    <property type="project" value="TreeGrafter"/>
</dbReference>
<evidence type="ECO:0000313" key="1">
    <source>
        <dbReference type="EMBL" id="CAG9293049.1"/>
    </source>
</evidence>
<dbReference type="PANTHER" id="PTHR12775:SF0">
    <property type="entry name" value="REPLICATION TERMINATION FACTOR 2"/>
    <property type="match status" value="1"/>
</dbReference>
<gene>
    <name evidence="1" type="ORF">PTTT1_LOCUS50305</name>
</gene>
<protein>
    <submittedName>
        <fullName evidence="1">Uncharacterized protein</fullName>
    </submittedName>
</protein>
<reference evidence="1" key="1">
    <citation type="submission" date="2022-02" db="EMBL/GenBank/DDBJ databases">
        <authorList>
            <person name="Giguere J D."/>
        </authorList>
    </citation>
    <scope>NUCLEOTIDE SEQUENCE</scope>
    <source>
        <strain evidence="1">CCAP 1055/1</strain>
    </source>
</reference>
<dbReference type="Proteomes" id="UP000836788">
    <property type="component" value="Chromosome 7"/>
</dbReference>
<sequence length="216" mass="23835">MGGDGGVIASNRRYMRGAGAADHTGDSARQTKLDPAVEKEEIQRSMKFCALSGQPLEFGKQTIVVCPYGRLYHKEAAVEALLRRKQTDQDELGGHIRGLKDLHEVHFSLLNSMPICPITGNDLNGNIPAYVVIPGKLDEVNALSKKGMEQVDKQTIVADYGPIERKIRLAPPAAILDILKNEIIQKNAEEKISRELKRGLKKRKRIEGEVLACANK</sequence>
<proteinExistence type="predicted"/>
<name>A0A8J9X879_PHATR</name>
<dbReference type="GO" id="GO:0006274">
    <property type="term" value="P:DNA replication termination"/>
    <property type="evidence" value="ECO:0007669"/>
    <property type="project" value="TreeGrafter"/>
</dbReference>
<accession>A0A8J9X879</accession>
<dbReference type="InterPro" id="IPR006735">
    <property type="entry name" value="Rtf2"/>
</dbReference>
<dbReference type="PANTHER" id="PTHR12775">
    <property type="entry name" value="PROTEIN C20ORF43 HOMOLOG"/>
    <property type="match status" value="1"/>
</dbReference>